<dbReference type="InterPro" id="IPR023041">
    <property type="entry name" value="Glucose_rcpt_Git3-like_N"/>
</dbReference>
<comment type="caution">
    <text evidence="9">The sequence shown here is derived from an EMBL/GenBank/DDBJ whole genome shotgun (WGS) entry which is preliminary data.</text>
</comment>
<comment type="subcellular location">
    <subcellularLocation>
        <location evidence="1">Membrane</location>
        <topology evidence="1">Multi-pass membrane protein</topology>
    </subcellularLocation>
</comment>
<evidence type="ECO:0000256" key="1">
    <source>
        <dbReference type="ARBA" id="ARBA00004141"/>
    </source>
</evidence>
<evidence type="ECO:0000259" key="7">
    <source>
        <dbReference type="Pfam" id="PF11710"/>
    </source>
</evidence>
<dbReference type="PANTHER" id="PTHR23112">
    <property type="entry name" value="G PROTEIN-COUPLED RECEPTOR 157-RELATED"/>
    <property type="match status" value="1"/>
</dbReference>
<feature type="compositionally biased region" description="Low complexity" evidence="5">
    <location>
        <begin position="447"/>
        <end position="459"/>
    </location>
</feature>
<accession>A0A642UH29</accession>
<dbReference type="Proteomes" id="UP000761534">
    <property type="component" value="Unassembled WGS sequence"/>
</dbReference>
<dbReference type="EMBL" id="SWFS01000535">
    <property type="protein sequence ID" value="KAA8898862.1"/>
    <property type="molecule type" value="Genomic_DNA"/>
</dbReference>
<dbReference type="OrthoDB" id="5368598at2759"/>
<protein>
    <recommendedName>
        <fullName evidence="11">G-protein coupled receptors family 1 profile domain-containing protein</fullName>
    </recommendedName>
</protein>
<dbReference type="GO" id="GO:0005886">
    <property type="term" value="C:plasma membrane"/>
    <property type="evidence" value="ECO:0007669"/>
    <property type="project" value="TreeGrafter"/>
</dbReference>
<evidence type="ECO:0000256" key="4">
    <source>
        <dbReference type="ARBA" id="ARBA00023136"/>
    </source>
</evidence>
<evidence type="ECO:0000256" key="6">
    <source>
        <dbReference type="SAM" id="Phobius"/>
    </source>
</evidence>
<sequence>MSFSAIFSVMAWWMIQKRQKRFQFRHLLIWSLLGFDFIKAVAMVIYPLNKLKSENHTDKARHSKLCDVVGYITSMAIEGSDLAVLFLAVHTALLVFWSESKGGLSQYKYTIFLALLFIPNIMASLGLIPPSRTDQTGYIDFTTHCDLRPYPHWYRLVLSWVPRLMIILSICCIYFAIYIHIKVKINELERSLGSISSSTEEARPRETSTSTIPSGDLSHIACIKRWISQFPGLAFLYPYDWRSATVTVISSEEGTITEATINTFVFPIDMSEYEQNAANLQNFINSENFLHFQRRRSAIERQVNFLFIYPLVYIFLWSFPLVQEILQYKHDQNGQPSVFWVAEVADFVKPFSGFINAFVFTFKEFHSNVPYNEGPSTSVDPSTPQFAYRSNDQQRNNRQSSTSSTSTETPRNNLWTYKLRPRRRSSSSDRSPKVPPIVDVISPLKRSSAQTASSANSSNPTEQVDLVDFLRATQIT</sequence>
<feature type="transmembrane region" description="Helical" evidence="6">
    <location>
        <begin position="68"/>
        <end position="97"/>
    </location>
</feature>
<keyword evidence="10" id="KW-1185">Reference proteome</keyword>
<organism evidence="9 10">
    <name type="scientific">Trichomonascus ciferrii</name>
    <dbReference type="NCBI Taxonomy" id="44093"/>
    <lineage>
        <taxon>Eukaryota</taxon>
        <taxon>Fungi</taxon>
        <taxon>Dikarya</taxon>
        <taxon>Ascomycota</taxon>
        <taxon>Saccharomycotina</taxon>
        <taxon>Dipodascomycetes</taxon>
        <taxon>Dipodascales</taxon>
        <taxon>Trichomonascaceae</taxon>
        <taxon>Trichomonascus</taxon>
        <taxon>Trichomonascus ciferrii complex</taxon>
    </lineage>
</organism>
<dbReference type="VEuPathDB" id="FungiDB:TRICI_006445"/>
<evidence type="ECO:0000313" key="10">
    <source>
        <dbReference type="Proteomes" id="UP000761534"/>
    </source>
</evidence>
<dbReference type="GO" id="GO:0004930">
    <property type="term" value="F:G protein-coupled receptor activity"/>
    <property type="evidence" value="ECO:0007669"/>
    <property type="project" value="TreeGrafter"/>
</dbReference>
<dbReference type="GO" id="GO:0007189">
    <property type="term" value="P:adenylate cyclase-activating G protein-coupled receptor signaling pathway"/>
    <property type="evidence" value="ECO:0007669"/>
    <property type="project" value="TreeGrafter"/>
</dbReference>
<evidence type="ECO:0000256" key="3">
    <source>
        <dbReference type="ARBA" id="ARBA00022989"/>
    </source>
</evidence>
<dbReference type="SUPFAM" id="SSF81321">
    <property type="entry name" value="Family A G protein-coupled receptor-like"/>
    <property type="match status" value="1"/>
</dbReference>
<feature type="transmembrane region" description="Helical" evidence="6">
    <location>
        <begin position="109"/>
        <end position="128"/>
    </location>
</feature>
<dbReference type="Gene3D" id="1.20.1070.10">
    <property type="entry name" value="Rhodopsin 7-helix transmembrane proteins"/>
    <property type="match status" value="1"/>
</dbReference>
<evidence type="ECO:0000313" key="9">
    <source>
        <dbReference type="EMBL" id="KAA8898862.1"/>
    </source>
</evidence>
<gene>
    <name evidence="9" type="ORF">TRICI_006445</name>
</gene>
<keyword evidence="3 6" id="KW-1133">Transmembrane helix</keyword>
<feature type="transmembrane region" description="Helical" evidence="6">
    <location>
        <begin position="303"/>
        <end position="322"/>
    </location>
</feature>
<feature type="domain" description="G protein-coupled receptor GPR1/2/3 C-terminal" evidence="8">
    <location>
        <begin position="294"/>
        <end position="364"/>
    </location>
</feature>
<feature type="region of interest" description="Disordered" evidence="5">
    <location>
        <begin position="373"/>
        <end position="462"/>
    </location>
</feature>
<keyword evidence="2 6" id="KW-0812">Transmembrane</keyword>
<dbReference type="Pfam" id="PF11970">
    <property type="entry name" value="GPR_Gpa2_C"/>
    <property type="match status" value="1"/>
</dbReference>
<evidence type="ECO:0000259" key="8">
    <source>
        <dbReference type="Pfam" id="PF11970"/>
    </source>
</evidence>
<reference evidence="9" key="1">
    <citation type="journal article" date="2019" name="G3 (Bethesda)">
        <title>Genome Assemblies of Two Rare Opportunistic Yeast Pathogens: Diutina rugosa (syn. Candida rugosa) and Trichomonascus ciferrii (syn. Candida ciferrii).</title>
        <authorList>
            <person name="Mixao V."/>
            <person name="Saus E."/>
            <person name="Hansen A.P."/>
            <person name="Lass-Florl C."/>
            <person name="Gabaldon T."/>
        </authorList>
    </citation>
    <scope>NUCLEOTIDE SEQUENCE</scope>
    <source>
        <strain evidence="9">CBS 4856</strain>
    </source>
</reference>
<dbReference type="Pfam" id="PF11710">
    <property type="entry name" value="Git3"/>
    <property type="match status" value="1"/>
</dbReference>
<keyword evidence="4 6" id="KW-0472">Membrane</keyword>
<feature type="compositionally biased region" description="Low complexity" evidence="5">
    <location>
        <begin position="389"/>
        <end position="407"/>
    </location>
</feature>
<proteinExistence type="predicted"/>
<feature type="compositionally biased region" description="Polar residues" evidence="5">
    <location>
        <begin position="374"/>
        <end position="385"/>
    </location>
</feature>
<evidence type="ECO:0000256" key="2">
    <source>
        <dbReference type="ARBA" id="ARBA00022692"/>
    </source>
</evidence>
<feature type="domain" description="Glucose receptor Git3-like N-terminal" evidence="7">
    <location>
        <begin position="3"/>
        <end position="187"/>
    </location>
</feature>
<name>A0A642UH29_9ASCO</name>
<evidence type="ECO:0000256" key="5">
    <source>
        <dbReference type="SAM" id="MobiDB-lite"/>
    </source>
</evidence>
<dbReference type="AlphaFoldDB" id="A0A642UH29"/>
<feature type="transmembrane region" description="Helical" evidence="6">
    <location>
        <begin position="160"/>
        <end position="181"/>
    </location>
</feature>
<dbReference type="InterPro" id="IPR022596">
    <property type="entry name" value="GPR1/2/3_C"/>
</dbReference>
<feature type="transmembrane region" description="Helical" evidence="6">
    <location>
        <begin position="27"/>
        <end position="48"/>
    </location>
</feature>
<dbReference type="PANTHER" id="PTHR23112:SF37">
    <property type="entry name" value="G PROTEIN-COUPLED RECEPTOR GPR1"/>
    <property type="match status" value="1"/>
</dbReference>
<evidence type="ECO:0008006" key="11">
    <source>
        <dbReference type="Google" id="ProtNLM"/>
    </source>
</evidence>